<dbReference type="RefSeq" id="XP_003026163.1">
    <property type="nucleotide sequence ID" value="XM_003026117.1"/>
</dbReference>
<evidence type="ECO:0000313" key="4">
    <source>
        <dbReference type="Proteomes" id="UP000007431"/>
    </source>
</evidence>
<keyword evidence="2" id="KW-1133">Transmembrane helix</keyword>
<organism evidence="4">
    <name type="scientific">Schizophyllum commune (strain H4-8 / FGSC 9210)</name>
    <name type="common">Split gill fungus</name>
    <dbReference type="NCBI Taxonomy" id="578458"/>
    <lineage>
        <taxon>Eukaryota</taxon>
        <taxon>Fungi</taxon>
        <taxon>Dikarya</taxon>
        <taxon>Basidiomycota</taxon>
        <taxon>Agaricomycotina</taxon>
        <taxon>Agaricomycetes</taxon>
        <taxon>Agaricomycetidae</taxon>
        <taxon>Agaricales</taxon>
        <taxon>Schizophyllaceae</taxon>
        <taxon>Schizophyllum</taxon>
    </lineage>
</organism>
<dbReference type="OrthoDB" id="3062801at2759"/>
<feature type="region of interest" description="Disordered" evidence="1">
    <location>
        <begin position="212"/>
        <end position="336"/>
    </location>
</feature>
<sequence>MQPLAAPGPAVTPAIERLLPLPDEWTPPNVSPALARFKNNWEGFIDSLIREWKTLNLVSALLLSAILTMFQIPDAATDPVTRNAALLSLICALMSLSYGCIYIVRFGTMRSMYRASRWAEEARRTKTAILWNVWVLLAMPAVWLSWSMVMFITTILSFVWRTGAVDDPEERDPLPIHIALVPRVIITAVFGLGMVYFILIVNSLRSYGSRAARRKAQRSPRVAQGESRSPRMANQGTPGVERTEGREEGKEKQGEAKDRRAGGMRSGLREQVNGDAWRGRERERRSRSASDELKKGAETKETKKEAEGVRVTSETVVSGGSGESMGKGSGTGEEKE</sequence>
<feature type="transmembrane region" description="Helical" evidence="2">
    <location>
        <begin position="54"/>
        <end position="72"/>
    </location>
</feature>
<keyword evidence="2" id="KW-0812">Transmembrane</keyword>
<dbReference type="eggNOG" id="ENOG502SMR7">
    <property type="taxonomic scope" value="Eukaryota"/>
</dbReference>
<dbReference type="VEuPathDB" id="FungiDB:SCHCODRAFT_02673902"/>
<reference evidence="3 4" key="1">
    <citation type="journal article" date="2010" name="Nat. Biotechnol.">
        <title>Genome sequence of the model mushroom Schizophyllum commune.</title>
        <authorList>
            <person name="Ohm R.A."/>
            <person name="de Jong J.F."/>
            <person name="Lugones L.G."/>
            <person name="Aerts A."/>
            <person name="Kothe E."/>
            <person name="Stajich J.E."/>
            <person name="de Vries R.P."/>
            <person name="Record E."/>
            <person name="Levasseur A."/>
            <person name="Baker S.E."/>
            <person name="Bartholomew K.A."/>
            <person name="Coutinho P.M."/>
            <person name="Erdmann S."/>
            <person name="Fowler T.J."/>
            <person name="Gathman A.C."/>
            <person name="Lombard V."/>
            <person name="Henrissat B."/>
            <person name="Knabe N."/>
            <person name="Kuees U."/>
            <person name="Lilly W.W."/>
            <person name="Lindquist E."/>
            <person name="Lucas S."/>
            <person name="Magnuson J.K."/>
            <person name="Piumi F."/>
            <person name="Raudaskoski M."/>
            <person name="Salamov A."/>
            <person name="Schmutz J."/>
            <person name="Schwarze F.W.M.R."/>
            <person name="vanKuyk P.A."/>
            <person name="Horton J.S."/>
            <person name="Grigoriev I.V."/>
            <person name="Woesten H.A.B."/>
        </authorList>
    </citation>
    <scope>NUCLEOTIDE SEQUENCE [LARGE SCALE GENOMIC DNA]</scope>
    <source>
        <strain evidence="4">H4-8 / FGSC 9210</strain>
    </source>
</reference>
<dbReference type="GeneID" id="9596528"/>
<dbReference type="Proteomes" id="UP000007431">
    <property type="component" value="Unassembled WGS sequence"/>
</dbReference>
<feature type="compositionally biased region" description="Gly residues" evidence="1">
    <location>
        <begin position="319"/>
        <end position="336"/>
    </location>
</feature>
<protein>
    <submittedName>
        <fullName evidence="3">Uncharacterized protein</fullName>
    </submittedName>
</protein>
<feature type="compositionally biased region" description="Basic and acidic residues" evidence="1">
    <location>
        <begin position="277"/>
        <end position="308"/>
    </location>
</feature>
<evidence type="ECO:0000256" key="1">
    <source>
        <dbReference type="SAM" id="MobiDB-lite"/>
    </source>
</evidence>
<dbReference type="EMBL" id="GL377318">
    <property type="protein sequence ID" value="EFI91260.1"/>
    <property type="molecule type" value="Genomic_DNA"/>
</dbReference>
<dbReference type="HOGENOM" id="CLU_071376_0_0_1"/>
<accession>D8QLG5</accession>
<feature type="transmembrane region" description="Helical" evidence="2">
    <location>
        <begin position="84"/>
        <end position="108"/>
    </location>
</feature>
<feature type="transmembrane region" description="Helical" evidence="2">
    <location>
        <begin position="180"/>
        <end position="204"/>
    </location>
</feature>
<keyword evidence="4" id="KW-1185">Reference proteome</keyword>
<name>D8QLG5_SCHCM</name>
<dbReference type="KEGG" id="scm:SCHCO_02673902"/>
<proteinExistence type="predicted"/>
<gene>
    <name evidence="3" type="ORF">SCHCODRAFT_71290</name>
</gene>
<dbReference type="InParanoid" id="D8QLG5"/>
<evidence type="ECO:0000256" key="2">
    <source>
        <dbReference type="SAM" id="Phobius"/>
    </source>
</evidence>
<keyword evidence="2" id="KW-0472">Membrane</keyword>
<feature type="transmembrane region" description="Helical" evidence="2">
    <location>
        <begin position="129"/>
        <end position="160"/>
    </location>
</feature>
<feature type="compositionally biased region" description="Basic and acidic residues" evidence="1">
    <location>
        <begin position="241"/>
        <end position="261"/>
    </location>
</feature>
<dbReference type="AlphaFoldDB" id="D8QLG5"/>
<evidence type="ECO:0000313" key="3">
    <source>
        <dbReference type="EMBL" id="EFI91260.1"/>
    </source>
</evidence>
<feature type="compositionally biased region" description="Low complexity" evidence="1">
    <location>
        <begin position="309"/>
        <end position="318"/>
    </location>
</feature>